<dbReference type="InterPro" id="IPR009739">
    <property type="entry name" value="LprI-like_N"/>
</dbReference>
<dbReference type="Gene3D" id="1.20.1270.180">
    <property type="match status" value="1"/>
</dbReference>
<gene>
    <name evidence="2" type="ORF">B1H58_06870</name>
</gene>
<accession>A0A1W6B3V1</accession>
<dbReference type="RefSeq" id="WP_085068901.1">
    <property type="nucleotide sequence ID" value="NZ_CP019706.1"/>
</dbReference>
<dbReference type="EMBL" id="CP019706">
    <property type="protein sequence ID" value="ARJ41771.1"/>
    <property type="molecule type" value="Genomic_DNA"/>
</dbReference>
<protein>
    <recommendedName>
        <fullName evidence="1">Lysozyme inhibitor LprI-like N-terminal domain-containing protein</fullName>
    </recommendedName>
</protein>
<evidence type="ECO:0000313" key="3">
    <source>
        <dbReference type="Proteomes" id="UP000192900"/>
    </source>
</evidence>
<organism evidence="2 3">
    <name type="scientific">Pantoea alhagi</name>
    <dbReference type="NCBI Taxonomy" id="1891675"/>
    <lineage>
        <taxon>Bacteria</taxon>
        <taxon>Pseudomonadati</taxon>
        <taxon>Pseudomonadota</taxon>
        <taxon>Gammaproteobacteria</taxon>
        <taxon>Enterobacterales</taxon>
        <taxon>Erwiniaceae</taxon>
        <taxon>Pantoea</taxon>
    </lineage>
</organism>
<feature type="domain" description="Lysozyme inhibitor LprI-like N-terminal" evidence="1">
    <location>
        <begin position="3"/>
        <end position="51"/>
    </location>
</feature>
<name>A0A1W6B3V1_9GAMM</name>
<keyword evidence="3" id="KW-1185">Reference proteome</keyword>
<dbReference type="AlphaFoldDB" id="A0A1W6B3V1"/>
<proteinExistence type="predicted"/>
<sequence length="63" mass="7561">MANNFINSQRLWLDYRKSYCETIAAPEENTHAYGEAQARCQINMNQRRIDEINMLYHPELDNR</sequence>
<dbReference type="Pfam" id="PF07007">
    <property type="entry name" value="LprI"/>
    <property type="match status" value="1"/>
</dbReference>
<evidence type="ECO:0000313" key="2">
    <source>
        <dbReference type="EMBL" id="ARJ41771.1"/>
    </source>
</evidence>
<dbReference type="Proteomes" id="UP000192900">
    <property type="component" value="Chromosome"/>
</dbReference>
<evidence type="ECO:0000259" key="1">
    <source>
        <dbReference type="Pfam" id="PF07007"/>
    </source>
</evidence>
<dbReference type="OrthoDB" id="6564264at2"/>
<reference evidence="2 3" key="1">
    <citation type="submission" date="2017-02" db="EMBL/GenBank/DDBJ databases">
        <title>Complete genome sequence of the drought resistance-promoting endophyte Pantoea alhagi LTYR-11Z.</title>
        <authorList>
            <person name="Zhang L."/>
        </authorList>
    </citation>
    <scope>NUCLEOTIDE SEQUENCE [LARGE SCALE GENOMIC DNA]</scope>
    <source>
        <strain evidence="2 3">LTYR-11Z</strain>
    </source>
</reference>
<dbReference type="KEGG" id="palh:B1H58_06870"/>